<dbReference type="eggNOG" id="COG1536">
    <property type="taxonomic scope" value="Bacteria"/>
</dbReference>
<feature type="transmembrane region" description="Helical" evidence="1">
    <location>
        <begin position="12"/>
        <end position="33"/>
    </location>
</feature>
<dbReference type="eggNOG" id="COG1766">
    <property type="taxonomic scope" value="Bacteria"/>
</dbReference>
<feature type="domain" description="Flagellar M-ring N-terminal" evidence="2">
    <location>
        <begin position="70"/>
        <end position="154"/>
    </location>
</feature>
<feature type="transmembrane region" description="Helical" evidence="1">
    <location>
        <begin position="253"/>
        <end position="279"/>
    </location>
</feature>
<dbReference type="PROSITE" id="PS51257">
    <property type="entry name" value="PROKAR_LIPOPROTEIN"/>
    <property type="match status" value="1"/>
</dbReference>
<sequence>MFFQFLKRKCVSLGISPVSFIAILAILSCAFFLNKTSSSPIPSSNLPSEKKSPRWFQFSQIGNIKFLESLAKKEQIEKDLTTFQSIAHATVALSLSSEEESLHPTQISVILTPHKKELLSPSLLSSITDYLLSSVPNLKKENITLSDTLGNTYSPGEVTPSSLLLTTCEGYLGKILPKEHFALTYVQTPSLPTIQLTINEKYLEKLSKEARENLLIHTQETIGKICGDSCSTTIERFPFSSNLITKTSPLHKIFIGSAILFASLGIIALASFYLAFYAYEKIPPESKIKQGINITKLIEVLQKESPEKIGLILSYLDSKKANALLNRLPEDIKNQVMKFKY</sequence>
<dbReference type="NCBIfam" id="NF004606">
    <property type="entry name" value="PRK05934.1"/>
    <property type="match status" value="1"/>
</dbReference>
<evidence type="ECO:0000313" key="4">
    <source>
        <dbReference type="EMBL" id="ANG65972.1"/>
    </source>
</evidence>
<protein>
    <submittedName>
        <fullName evidence="4">Type III secretion system protein</fullName>
    </submittedName>
</protein>
<dbReference type="Pfam" id="PF14841">
    <property type="entry name" value="FliG_M"/>
    <property type="match status" value="1"/>
</dbReference>
<name>A0A173DYH0_9CHLA</name>
<dbReference type="GeneID" id="81477953"/>
<proteinExistence type="predicted"/>
<dbReference type="InterPro" id="IPR006182">
    <property type="entry name" value="FliF_N_dom"/>
</dbReference>
<reference evidence="4 5" key="1">
    <citation type="journal article" date="2014" name="Syst. Appl. Microbiol.">
        <title>Evidence for the existence of two new members of the family Chlamydiaceae and proposal of Chlamydia avium sp. nov. and Chlamydia gallinacea sp. nov.</title>
        <authorList>
            <person name="Sachse K."/>
            <person name="Laroucau K."/>
            <person name="Riege K."/>
            <person name="Wehner S."/>
            <person name="Dilcher M."/>
            <person name="Creasy H.H."/>
            <person name="Weidmann M."/>
            <person name="Myers G."/>
            <person name="Vorimore F."/>
            <person name="Vicari N."/>
            <person name="Magnino S."/>
            <person name="Liebler-Tenorio E."/>
            <person name="Ruettger A."/>
            <person name="Bavoil P.M."/>
            <person name="Hufert F.T."/>
            <person name="Rossello-Mora R."/>
            <person name="Marz M."/>
        </authorList>
    </citation>
    <scope>NUCLEOTIDE SEQUENCE [LARGE SCALE GENOMIC DNA]</scope>
    <source>
        <strain evidence="4 5">08-1274/3</strain>
    </source>
</reference>
<organism evidence="4 5">
    <name type="scientific">Chlamydia gallinacea 08-1274/3</name>
    <dbReference type="NCBI Taxonomy" id="1143323"/>
    <lineage>
        <taxon>Bacteria</taxon>
        <taxon>Pseudomonadati</taxon>
        <taxon>Chlamydiota</taxon>
        <taxon>Chlamydiia</taxon>
        <taxon>Chlamydiales</taxon>
        <taxon>Chlamydiaceae</taxon>
        <taxon>Chlamydia/Chlamydophila group</taxon>
        <taxon>Chlamydia</taxon>
    </lineage>
</organism>
<dbReference type="KEGG" id="cgz:M787_001370"/>
<dbReference type="OrthoDB" id="9780302at2"/>
<dbReference type="InterPro" id="IPR032779">
    <property type="entry name" value="FliG_M"/>
</dbReference>
<dbReference type="EMBL" id="CP015840">
    <property type="protein sequence ID" value="ANG65972.1"/>
    <property type="molecule type" value="Genomic_DNA"/>
</dbReference>
<evidence type="ECO:0000259" key="2">
    <source>
        <dbReference type="Pfam" id="PF01514"/>
    </source>
</evidence>
<dbReference type="Gene3D" id="3.30.300.30">
    <property type="match status" value="1"/>
</dbReference>
<dbReference type="InterPro" id="IPR011002">
    <property type="entry name" value="FliG_a-hlx"/>
</dbReference>
<keyword evidence="1" id="KW-0812">Transmembrane</keyword>
<dbReference type="Pfam" id="PF01514">
    <property type="entry name" value="YscJ_FliF"/>
    <property type="match status" value="1"/>
</dbReference>
<keyword evidence="1" id="KW-0472">Membrane</keyword>
<dbReference type="InterPro" id="IPR045851">
    <property type="entry name" value="AMP-bd_C_sf"/>
</dbReference>
<evidence type="ECO:0000259" key="3">
    <source>
        <dbReference type="Pfam" id="PF14841"/>
    </source>
</evidence>
<keyword evidence="1" id="KW-1133">Transmembrane helix</keyword>
<feature type="domain" description="Flagellar motor switch protein FliG middle" evidence="3">
    <location>
        <begin position="296"/>
        <end position="338"/>
    </location>
</feature>
<dbReference type="STRING" id="1143323.M787_001370"/>
<dbReference type="Proteomes" id="UP000019147">
    <property type="component" value="Chromosome"/>
</dbReference>
<dbReference type="SUPFAM" id="SSF48029">
    <property type="entry name" value="FliG"/>
    <property type="match status" value="1"/>
</dbReference>
<accession>A0A173DYH0</accession>
<evidence type="ECO:0000313" key="5">
    <source>
        <dbReference type="Proteomes" id="UP000019147"/>
    </source>
</evidence>
<evidence type="ECO:0000256" key="1">
    <source>
        <dbReference type="SAM" id="Phobius"/>
    </source>
</evidence>
<dbReference type="RefSeq" id="WP_021828672.1">
    <property type="nucleotide sequence ID" value="NZ_CP015840.1"/>
</dbReference>
<gene>
    <name evidence="4" type="ORF">M787_001370</name>
</gene>
<dbReference type="Gene3D" id="1.10.220.30">
    <property type="match status" value="1"/>
</dbReference>
<dbReference type="AlphaFoldDB" id="A0A173DYH0"/>